<keyword evidence="3" id="KW-0464">Manganese</keyword>
<dbReference type="EMBL" id="ASGY01000102">
    <property type="protein sequence ID" value="KGE67183.1"/>
    <property type="molecule type" value="Genomic_DNA"/>
</dbReference>
<dbReference type="Gene3D" id="3.40.800.10">
    <property type="entry name" value="Ureohydrolase domain"/>
    <property type="match status" value="1"/>
</dbReference>
<dbReference type="PANTHER" id="PTHR43782">
    <property type="entry name" value="ARGINASE"/>
    <property type="match status" value="1"/>
</dbReference>
<evidence type="ECO:0000256" key="2">
    <source>
        <dbReference type="ARBA" id="ARBA00022801"/>
    </source>
</evidence>
<evidence type="ECO:0008006" key="7">
    <source>
        <dbReference type="Google" id="ProtNLM"/>
    </source>
</evidence>
<protein>
    <recommendedName>
        <fullName evidence="7">Arginase</fullName>
    </recommendedName>
</protein>
<evidence type="ECO:0000313" key="6">
    <source>
        <dbReference type="Proteomes" id="UP000030060"/>
    </source>
</evidence>
<dbReference type="InterPro" id="IPR023696">
    <property type="entry name" value="Ureohydrolase_dom_sf"/>
</dbReference>
<dbReference type="Pfam" id="PF00491">
    <property type="entry name" value="Arginase"/>
    <property type="match status" value="1"/>
</dbReference>
<evidence type="ECO:0000256" key="3">
    <source>
        <dbReference type="ARBA" id="ARBA00023211"/>
    </source>
</evidence>
<name>A0A0A1YZ00_PSEFL</name>
<organism evidence="5 6">
    <name type="scientific">Pseudomonas fluorescens LMG 5329</name>
    <dbReference type="NCBI Taxonomy" id="1324332"/>
    <lineage>
        <taxon>Bacteria</taxon>
        <taxon>Pseudomonadati</taxon>
        <taxon>Pseudomonadota</taxon>
        <taxon>Gammaproteobacteria</taxon>
        <taxon>Pseudomonadales</taxon>
        <taxon>Pseudomonadaceae</taxon>
        <taxon>Pseudomonas</taxon>
    </lineage>
</organism>
<dbReference type="Proteomes" id="UP000030060">
    <property type="component" value="Unassembled WGS sequence"/>
</dbReference>
<comment type="caution">
    <text evidence="5">The sequence shown here is derived from an EMBL/GenBank/DDBJ whole genome shotgun (WGS) entry which is preliminary data.</text>
</comment>
<evidence type="ECO:0000256" key="1">
    <source>
        <dbReference type="ARBA" id="ARBA00022723"/>
    </source>
</evidence>
<dbReference type="OrthoDB" id="7331788at2"/>
<dbReference type="RefSeq" id="WP_038846652.1">
    <property type="nucleotide sequence ID" value="NZ_ASGY01000102.1"/>
</dbReference>
<gene>
    <name evidence="5" type="ORF">K814_0114855</name>
</gene>
<reference evidence="5 6" key="1">
    <citation type="journal article" date="2013" name="Genome Announc.">
        <title>Draft Genome Sequence of Pseudomonas fluorescens LMG 5329, a White Line-Inducing Principle-Producing Bioindicator for the Mushroom Pathogen Pseudomonas tolaasii.</title>
        <authorList>
            <person name="Ghequire M.G."/>
            <person name="Rokni-Zadeh H."/>
            <person name="Zarrineh P."/>
            <person name="De Mot R."/>
        </authorList>
    </citation>
    <scope>NUCLEOTIDE SEQUENCE [LARGE SCALE GENOMIC DNA]</scope>
    <source>
        <strain evidence="5 6">LMG 5329</strain>
    </source>
</reference>
<dbReference type="GO" id="GO:0004053">
    <property type="term" value="F:arginase activity"/>
    <property type="evidence" value="ECO:0007669"/>
    <property type="project" value="TreeGrafter"/>
</dbReference>
<dbReference type="SUPFAM" id="SSF52768">
    <property type="entry name" value="Arginase/deacetylase"/>
    <property type="match status" value="1"/>
</dbReference>
<dbReference type="GO" id="GO:0030145">
    <property type="term" value="F:manganese ion binding"/>
    <property type="evidence" value="ECO:0007669"/>
    <property type="project" value="TreeGrafter"/>
</dbReference>
<proteinExistence type="inferred from homology"/>
<dbReference type="AlphaFoldDB" id="A0A0A1YZ00"/>
<sequence length="303" mass="32984">MRNFAIIEAPSVLGHIPTHLGVARMPEALLKAGLAERLGARHAGRVESPPWREERDPQTHIMNPHAINEYSISLANKVGEVLDKGEFPVVIGGDCSILLGTLLGLRRRGRFGLFYLDGHADFYEAEKNPISGAASASDLGYATGRGPAVVADIEGRRPLLRDDDVVLFGYRDGAIQARNRCQPIPEDLLAYNRNEVRILGTETAAEEAVAHLTRVDGPEGFWIHVDVDVLDQGIMWACDHPQPDGFSWDDLATTLRTAMQSPQAIGIQFTIYNPDMDPGHLSGRGLAGTIARALAPFGQRQVG</sequence>
<keyword evidence="1" id="KW-0479">Metal-binding</keyword>
<dbReference type="CDD" id="cd09999">
    <property type="entry name" value="Arginase-like_1"/>
    <property type="match status" value="1"/>
</dbReference>
<dbReference type="PROSITE" id="PS51409">
    <property type="entry name" value="ARGINASE_2"/>
    <property type="match status" value="1"/>
</dbReference>
<dbReference type="InterPro" id="IPR006035">
    <property type="entry name" value="Ureohydrolase"/>
</dbReference>
<comment type="similarity">
    <text evidence="4">Belongs to the arginase family.</text>
</comment>
<keyword evidence="2" id="KW-0378">Hydrolase</keyword>
<accession>A0A0A1YZ00</accession>
<evidence type="ECO:0000256" key="4">
    <source>
        <dbReference type="PROSITE-ProRule" id="PRU00742"/>
    </source>
</evidence>
<dbReference type="PANTHER" id="PTHR43782:SF3">
    <property type="entry name" value="ARGINASE"/>
    <property type="match status" value="1"/>
</dbReference>
<dbReference type="GO" id="GO:0005737">
    <property type="term" value="C:cytoplasm"/>
    <property type="evidence" value="ECO:0007669"/>
    <property type="project" value="TreeGrafter"/>
</dbReference>
<evidence type="ECO:0000313" key="5">
    <source>
        <dbReference type="EMBL" id="KGE67183.1"/>
    </source>
</evidence>